<dbReference type="RefSeq" id="XP_028153496.1">
    <property type="nucleotide sequence ID" value="XM_028297695.1"/>
</dbReference>
<name>A0A6P7GUS1_DIAVI</name>
<evidence type="ECO:0000313" key="2">
    <source>
        <dbReference type="EnsemblMetazoa" id="XP_050510607.1"/>
    </source>
</evidence>
<reference evidence="2" key="2">
    <citation type="submission" date="2025-05" db="UniProtKB">
        <authorList>
            <consortium name="EnsemblMetazoa"/>
        </authorList>
    </citation>
    <scope>IDENTIFICATION</scope>
</reference>
<dbReference type="PANTHER" id="PTHR21505:SF12">
    <property type="entry name" value="MADF DOMAIN-CONTAINING PROTEIN-RELATED"/>
    <property type="match status" value="1"/>
</dbReference>
<feature type="domain" description="MADF" evidence="1">
    <location>
        <begin position="10"/>
        <end position="106"/>
    </location>
</feature>
<reference evidence="4" key="1">
    <citation type="submission" date="2025-04" db="UniProtKB">
        <authorList>
            <consortium name="RefSeq"/>
        </authorList>
    </citation>
    <scope>IDENTIFICATION</scope>
</reference>
<dbReference type="EnsemblMetazoa" id="XM_050654650.1">
    <property type="protein sequence ID" value="XP_050510607.1"/>
    <property type="gene ID" value="LOC126887243"/>
</dbReference>
<dbReference type="PROSITE" id="PS51029">
    <property type="entry name" value="MADF"/>
    <property type="match status" value="1"/>
</dbReference>
<dbReference type="Pfam" id="PF10545">
    <property type="entry name" value="MADF_DNA_bdg"/>
    <property type="match status" value="1"/>
</dbReference>
<gene>
    <name evidence="4" type="primary">LOC114346962</name>
</gene>
<dbReference type="InParanoid" id="A0A6P7GUS1"/>
<protein>
    <submittedName>
        <fullName evidence="4">Uncharacterized protein LOC114346962</fullName>
    </submittedName>
</protein>
<evidence type="ECO:0000313" key="3">
    <source>
        <dbReference type="Proteomes" id="UP001652700"/>
    </source>
</evidence>
<keyword evidence="3" id="KW-1185">Reference proteome</keyword>
<sequence length="242" mass="29064">MEWSEEAIIEFLHLYENERVIWHPSFRRDKYSHHEVHDAWKRIQTEFSLKKSIEDLKKKREHLMGTFRKCVAKIKASEESGSDTDEKYKPKWFAFDIMARFLNHLIEPMETIKLEKVQRIPEEQDNYIENETQDDDISNIYMSSTEPKRLTTKRRATSNNSINKMTKSSKIAQDTTDDKVENDYDIFQEISQLTQKDEYDIFGELIAKRLRGLRQHERDYLMHEMENMMYQAKISSSQHTVQ</sequence>
<evidence type="ECO:0000259" key="1">
    <source>
        <dbReference type="PROSITE" id="PS51029"/>
    </source>
</evidence>
<proteinExistence type="predicted"/>
<dbReference type="InterPro" id="IPR006578">
    <property type="entry name" value="MADF-dom"/>
</dbReference>
<dbReference type="OrthoDB" id="6784437at2759"/>
<dbReference type="PANTHER" id="PTHR21505">
    <property type="entry name" value="MADF DOMAIN-CONTAINING PROTEIN-RELATED"/>
    <property type="match status" value="1"/>
</dbReference>
<organism evidence="4">
    <name type="scientific">Diabrotica virgifera virgifera</name>
    <name type="common">western corn rootworm</name>
    <dbReference type="NCBI Taxonomy" id="50390"/>
    <lineage>
        <taxon>Eukaryota</taxon>
        <taxon>Metazoa</taxon>
        <taxon>Ecdysozoa</taxon>
        <taxon>Arthropoda</taxon>
        <taxon>Hexapoda</taxon>
        <taxon>Insecta</taxon>
        <taxon>Pterygota</taxon>
        <taxon>Neoptera</taxon>
        <taxon>Endopterygota</taxon>
        <taxon>Coleoptera</taxon>
        <taxon>Polyphaga</taxon>
        <taxon>Cucujiformia</taxon>
        <taxon>Chrysomeloidea</taxon>
        <taxon>Chrysomelidae</taxon>
        <taxon>Galerucinae</taxon>
        <taxon>Diabroticina</taxon>
        <taxon>Diabroticites</taxon>
        <taxon>Diabrotica</taxon>
    </lineage>
</organism>
<dbReference type="AlphaFoldDB" id="A0A6P7GUS1"/>
<accession>A0A6P7GUS1</accession>
<evidence type="ECO:0000313" key="4">
    <source>
        <dbReference type="RefSeq" id="XP_028153496.1"/>
    </source>
</evidence>
<dbReference type="Proteomes" id="UP001652700">
    <property type="component" value="Unplaced"/>
</dbReference>